<sequence>MELTEEGQFLVKAFRESVALHDRNASKKPDGKS</sequence>
<gene>
    <name evidence="1" type="ORF">CARN6_1967</name>
</gene>
<proteinExistence type="predicted"/>
<comment type="caution">
    <text evidence="1">The sequence shown here is derived from an EMBL/GenBank/DDBJ whole genome shotgun (WGS) entry which is preliminary data.</text>
</comment>
<accession>E6QMM2</accession>
<dbReference type="EMBL" id="CABQ01000229">
    <property type="protein sequence ID" value="CBI08493.1"/>
    <property type="molecule type" value="Genomic_DNA"/>
</dbReference>
<reference evidence="1" key="1">
    <citation type="submission" date="2009-10" db="EMBL/GenBank/DDBJ databases">
        <title>Diversity of trophic interactions inside an arsenic-rich microbial ecosystem.</title>
        <authorList>
            <person name="Bertin P.N."/>
            <person name="Heinrich-Salmeron A."/>
            <person name="Pelletier E."/>
            <person name="Goulhen-Chollet F."/>
            <person name="Arsene-Ploetze F."/>
            <person name="Gallien S."/>
            <person name="Calteau A."/>
            <person name="Vallenet D."/>
            <person name="Casiot C."/>
            <person name="Chane-Woon-Ming B."/>
            <person name="Giloteaux L."/>
            <person name="Barakat M."/>
            <person name="Bonnefoy V."/>
            <person name="Bruneel O."/>
            <person name="Chandler M."/>
            <person name="Cleiss J."/>
            <person name="Duran R."/>
            <person name="Elbaz-Poulichet F."/>
            <person name="Fonknechten N."/>
            <person name="Lauga B."/>
            <person name="Mornico D."/>
            <person name="Ortet P."/>
            <person name="Schaeffer C."/>
            <person name="Siguier P."/>
            <person name="Alexander Thil Smith A."/>
            <person name="Van Dorsselaer A."/>
            <person name="Weissenbach J."/>
            <person name="Medigue C."/>
            <person name="Le Paslier D."/>
        </authorList>
    </citation>
    <scope>NUCLEOTIDE SEQUENCE</scope>
</reference>
<dbReference type="AlphaFoldDB" id="E6QMM2"/>
<evidence type="ECO:0000313" key="1">
    <source>
        <dbReference type="EMBL" id="CBI08493.1"/>
    </source>
</evidence>
<protein>
    <submittedName>
        <fullName evidence="1">Uncharacterized protein</fullName>
    </submittedName>
</protein>
<name>E6QMM2_9ZZZZ</name>
<organism evidence="1">
    <name type="scientific">mine drainage metagenome</name>
    <dbReference type="NCBI Taxonomy" id="410659"/>
    <lineage>
        <taxon>unclassified sequences</taxon>
        <taxon>metagenomes</taxon>
        <taxon>ecological metagenomes</taxon>
    </lineage>
</organism>